<dbReference type="InterPro" id="IPR000600">
    <property type="entry name" value="ROK"/>
</dbReference>
<feature type="domain" description="HTH marR-type" evidence="2">
    <location>
        <begin position="17"/>
        <end position="61"/>
    </location>
</feature>
<protein>
    <submittedName>
        <fullName evidence="3">Sugar kinase of the NBD/HSP70 family, may contain an N-terminal HTH domain</fullName>
    </submittedName>
</protein>
<dbReference type="SUPFAM" id="SSF53067">
    <property type="entry name" value="Actin-like ATPase domain"/>
    <property type="match status" value="1"/>
</dbReference>
<dbReference type="Pfam" id="PF12802">
    <property type="entry name" value="MarR_2"/>
    <property type="match status" value="1"/>
</dbReference>
<keyword evidence="4" id="KW-1185">Reference proteome</keyword>
<keyword evidence="3" id="KW-0808">Transferase</keyword>
<dbReference type="PANTHER" id="PTHR18964:SF149">
    <property type="entry name" value="BIFUNCTIONAL UDP-N-ACETYLGLUCOSAMINE 2-EPIMERASE_N-ACETYLMANNOSAMINE KINASE"/>
    <property type="match status" value="1"/>
</dbReference>
<dbReference type="InterPro" id="IPR043129">
    <property type="entry name" value="ATPase_NBD"/>
</dbReference>
<evidence type="ECO:0000259" key="2">
    <source>
        <dbReference type="Pfam" id="PF12802"/>
    </source>
</evidence>
<evidence type="ECO:0000256" key="1">
    <source>
        <dbReference type="ARBA" id="ARBA00006479"/>
    </source>
</evidence>
<dbReference type="PANTHER" id="PTHR18964">
    <property type="entry name" value="ROK (REPRESSOR, ORF, KINASE) FAMILY"/>
    <property type="match status" value="1"/>
</dbReference>
<dbReference type="RefSeq" id="WP_200803997.1">
    <property type="nucleotide sequence ID" value="NZ_FRAP01000014.1"/>
</dbReference>
<accession>A0A1M6W9Y5</accession>
<dbReference type="EMBL" id="FRAP01000014">
    <property type="protein sequence ID" value="SHK90582.1"/>
    <property type="molecule type" value="Genomic_DNA"/>
</dbReference>
<sequence>MIAPAGHRTVRRHNLALVLGCVAEAEPLSRARVAERTGLTRGTVSSLVDELITAGLVTELAAERGGPGRPAAPLQLNRNGPAGLGLELGVDRLGACVVDLTGAVRAQRIVPSEHVDADPEGVLDALAELAAAVRAEAALPIAGAHLAVPGIVGESAIVRLPNLSRWAGVDAAGGLAARLGCATGIANEADLAALAELWFGRTPADFLYASIGIGIGAGVVIGGELFRGPGGRAGELGHMVVEPGGPPCRCGGRGCLERLVDLRDLDRSARALGAALTGAVALLDVRTIVLGGLDPAVAEPLRAAVAAELAELDPPVTVTVSDPGAGGALRGAAATVVRAVIRSPDGGR</sequence>
<dbReference type="Gene3D" id="1.10.10.10">
    <property type="entry name" value="Winged helix-like DNA-binding domain superfamily/Winged helix DNA-binding domain"/>
    <property type="match status" value="1"/>
</dbReference>
<comment type="similarity">
    <text evidence="1">Belongs to the ROK (NagC/XylR) family.</text>
</comment>
<organism evidence="3 4">
    <name type="scientific">Pseudonocardia thermophila</name>
    <dbReference type="NCBI Taxonomy" id="1848"/>
    <lineage>
        <taxon>Bacteria</taxon>
        <taxon>Bacillati</taxon>
        <taxon>Actinomycetota</taxon>
        <taxon>Actinomycetes</taxon>
        <taxon>Pseudonocardiales</taxon>
        <taxon>Pseudonocardiaceae</taxon>
        <taxon>Pseudonocardia</taxon>
    </lineage>
</organism>
<reference evidence="3 4" key="1">
    <citation type="submission" date="2016-11" db="EMBL/GenBank/DDBJ databases">
        <authorList>
            <person name="Jaros S."/>
            <person name="Januszkiewicz K."/>
            <person name="Wedrychowicz H."/>
        </authorList>
    </citation>
    <scope>NUCLEOTIDE SEQUENCE [LARGE SCALE GENOMIC DNA]</scope>
    <source>
        <strain evidence="3 4">DSM 43832</strain>
    </source>
</reference>
<dbReference type="GO" id="GO:0003700">
    <property type="term" value="F:DNA-binding transcription factor activity"/>
    <property type="evidence" value="ECO:0007669"/>
    <property type="project" value="InterPro"/>
</dbReference>
<proteinExistence type="inferred from homology"/>
<dbReference type="AlphaFoldDB" id="A0A1M6W9Y5"/>
<evidence type="ECO:0000313" key="3">
    <source>
        <dbReference type="EMBL" id="SHK90582.1"/>
    </source>
</evidence>
<dbReference type="InterPro" id="IPR036388">
    <property type="entry name" value="WH-like_DNA-bd_sf"/>
</dbReference>
<dbReference type="InterPro" id="IPR000835">
    <property type="entry name" value="HTH_MarR-typ"/>
</dbReference>
<dbReference type="GO" id="GO:0016301">
    <property type="term" value="F:kinase activity"/>
    <property type="evidence" value="ECO:0007669"/>
    <property type="project" value="UniProtKB-KW"/>
</dbReference>
<name>A0A1M6W9Y5_PSETH</name>
<dbReference type="Gene3D" id="3.30.420.40">
    <property type="match status" value="3"/>
</dbReference>
<dbReference type="Proteomes" id="UP000184363">
    <property type="component" value="Unassembled WGS sequence"/>
</dbReference>
<dbReference type="InterPro" id="IPR036390">
    <property type="entry name" value="WH_DNA-bd_sf"/>
</dbReference>
<dbReference type="Pfam" id="PF00480">
    <property type="entry name" value="ROK"/>
    <property type="match status" value="1"/>
</dbReference>
<gene>
    <name evidence="3" type="ORF">SAMN05443637_11451</name>
</gene>
<keyword evidence="3" id="KW-0418">Kinase</keyword>
<evidence type="ECO:0000313" key="4">
    <source>
        <dbReference type="Proteomes" id="UP000184363"/>
    </source>
</evidence>
<dbReference type="PROSITE" id="PS01125">
    <property type="entry name" value="ROK"/>
    <property type="match status" value="1"/>
</dbReference>
<dbReference type="SUPFAM" id="SSF46785">
    <property type="entry name" value="Winged helix' DNA-binding domain"/>
    <property type="match status" value="1"/>
</dbReference>
<dbReference type="STRING" id="1848.SAMN05443637_11451"/>
<dbReference type="InterPro" id="IPR049874">
    <property type="entry name" value="ROK_cs"/>
</dbReference>